<protein>
    <submittedName>
        <fullName evidence="2">Uncharacterized protein</fullName>
    </submittedName>
</protein>
<evidence type="ECO:0000313" key="2">
    <source>
        <dbReference type="EMBL" id="CAJ1383835.1"/>
    </source>
</evidence>
<organism evidence="2 3">
    <name type="scientific">Effrenium voratum</name>
    <dbReference type="NCBI Taxonomy" id="2562239"/>
    <lineage>
        <taxon>Eukaryota</taxon>
        <taxon>Sar</taxon>
        <taxon>Alveolata</taxon>
        <taxon>Dinophyceae</taxon>
        <taxon>Suessiales</taxon>
        <taxon>Symbiodiniaceae</taxon>
        <taxon>Effrenium</taxon>
    </lineage>
</organism>
<sequence>MARALLLVASLCTAYAMRSREKESQFEPEYEATLRKYTDEMIHEVEEVDSKLPAHDDHVVPLLAEVQVAETLHDIGGLSNLTFTMSVERESPGFEARLRVTNRSLAAALVSAMRRVANASLPPSLGSLVKISSSSRWHHEEITITVGPFQMPPPAAAALETFVAHFGHLEFSEYQDVDWKKVMSNLTEDTNILEKFFFGMRYVLNATLTTGLEHAIGNVVKAHREPEYERAHEYDAVNVSWVDPYTRTYTGEMITRRYLTCQARESPCSTSSEGDCCDTSVCLIDKEIQCSHNFSACIPYCVHSAEDPSIIGTVVQKLGGLFTGAFASVRAAYDEETRKELIHMLPLLGMRYSDITQQYASVFHRLPAQFLGSPSALALAELVNVLDGIDSIDSLELTGLPVKAKVTMSSSSSPFPLLAKFLKDAQLVETLRNHSIVKGVNETNYTGSNVSA</sequence>
<evidence type="ECO:0000256" key="1">
    <source>
        <dbReference type="SAM" id="SignalP"/>
    </source>
</evidence>
<name>A0AA36MSA6_9DINO</name>
<evidence type="ECO:0000313" key="3">
    <source>
        <dbReference type="Proteomes" id="UP001178507"/>
    </source>
</evidence>
<dbReference type="Proteomes" id="UP001178507">
    <property type="component" value="Unassembled WGS sequence"/>
</dbReference>
<keyword evidence="3" id="KW-1185">Reference proteome</keyword>
<comment type="caution">
    <text evidence="2">The sequence shown here is derived from an EMBL/GenBank/DDBJ whole genome shotgun (WGS) entry which is preliminary data.</text>
</comment>
<keyword evidence="1" id="KW-0732">Signal</keyword>
<accession>A0AA36MSA6</accession>
<reference evidence="2" key="1">
    <citation type="submission" date="2023-08" db="EMBL/GenBank/DDBJ databases">
        <authorList>
            <person name="Chen Y."/>
            <person name="Shah S."/>
            <person name="Dougan E. K."/>
            <person name="Thang M."/>
            <person name="Chan C."/>
        </authorList>
    </citation>
    <scope>NUCLEOTIDE SEQUENCE</scope>
</reference>
<dbReference type="EMBL" id="CAUJNA010001055">
    <property type="protein sequence ID" value="CAJ1383835.1"/>
    <property type="molecule type" value="Genomic_DNA"/>
</dbReference>
<dbReference type="AlphaFoldDB" id="A0AA36MSA6"/>
<feature type="chain" id="PRO_5041261446" evidence="1">
    <location>
        <begin position="17"/>
        <end position="452"/>
    </location>
</feature>
<feature type="signal peptide" evidence="1">
    <location>
        <begin position="1"/>
        <end position="16"/>
    </location>
</feature>
<gene>
    <name evidence="2" type="ORF">EVOR1521_LOCUS10838</name>
</gene>
<proteinExistence type="predicted"/>